<gene>
    <name evidence="1" type="ORF">RHGRI_018291</name>
</gene>
<reference evidence="1 2" key="1">
    <citation type="submission" date="2020-08" db="EMBL/GenBank/DDBJ databases">
        <title>Plant Genome Project.</title>
        <authorList>
            <person name="Zhang R.-G."/>
        </authorList>
    </citation>
    <scope>NUCLEOTIDE SEQUENCE [LARGE SCALE GENOMIC DNA]</scope>
    <source>
        <strain evidence="1">WSP0</strain>
        <tissue evidence="1">Leaf</tissue>
    </source>
</reference>
<sequence>MTGEEVVGPAGPKLVRLLYFVGAGCNDLLPLLLPYASTIDQFVLILCVCHMHGGDQQVERYSTEVRSITGEAVQCGTESSRMIINRLVFWGSIKAQ</sequence>
<dbReference type="EMBL" id="JACTNZ010000006">
    <property type="protein sequence ID" value="KAG5546067.1"/>
    <property type="molecule type" value="Genomic_DNA"/>
</dbReference>
<accession>A0AAV6K0V7</accession>
<evidence type="ECO:0000313" key="1">
    <source>
        <dbReference type="EMBL" id="KAG5546067.1"/>
    </source>
</evidence>
<organism evidence="1 2">
    <name type="scientific">Rhododendron griersonianum</name>
    <dbReference type="NCBI Taxonomy" id="479676"/>
    <lineage>
        <taxon>Eukaryota</taxon>
        <taxon>Viridiplantae</taxon>
        <taxon>Streptophyta</taxon>
        <taxon>Embryophyta</taxon>
        <taxon>Tracheophyta</taxon>
        <taxon>Spermatophyta</taxon>
        <taxon>Magnoliopsida</taxon>
        <taxon>eudicotyledons</taxon>
        <taxon>Gunneridae</taxon>
        <taxon>Pentapetalae</taxon>
        <taxon>asterids</taxon>
        <taxon>Ericales</taxon>
        <taxon>Ericaceae</taxon>
        <taxon>Ericoideae</taxon>
        <taxon>Rhodoreae</taxon>
        <taxon>Rhododendron</taxon>
    </lineage>
</organism>
<proteinExistence type="predicted"/>
<keyword evidence="2" id="KW-1185">Reference proteome</keyword>
<evidence type="ECO:0000313" key="2">
    <source>
        <dbReference type="Proteomes" id="UP000823749"/>
    </source>
</evidence>
<comment type="caution">
    <text evidence="1">The sequence shown here is derived from an EMBL/GenBank/DDBJ whole genome shotgun (WGS) entry which is preliminary data.</text>
</comment>
<dbReference type="AlphaFoldDB" id="A0AAV6K0V7"/>
<dbReference type="Proteomes" id="UP000823749">
    <property type="component" value="Chromosome 6"/>
</dbReference>
<name>A0AAV6K0V7_9ERIC</name>
<protein>
    <submittedName>
        <fullName evidence="1">Uncharacterized protein</fullName>
    </submittedName>
</protein>